<protein>
    <submittedName>
        <fullName evidence="1">Uncharacterized protein</fullName>
    </submittedName>
</protein>
<dbReference type="EMBL" id="QTTT01000001">
    <property type="protein sequence ID" value="REF00129.1"/>
    <property type="molecule type" value="Genomic_DNA"/>
</dbReference>
<dbReference type="Proteomes" id="UP000256661">
    <property type="component" value="Unassembled WGS sequence"/>
</dbReference>
<organism evidence="1 2">
    <name type="scientific">Thermomonospora umbrina</name>
    <dbReference type="NCBI Taxonomy" id="111806"/>
    <lineage>
        <taxon>Bacteria</taxon>
        <taxon>Bacillati</taxon>
        <taxon>Actinomycetota</taxon>
        <taxon>Actinomycetes</taxon>
        <taxon>Streptosporangiales</taxon>
        <taxon>Thermomonosporaceae</taxon>
        <taxon>Thermomonospora</taxon>
    </lineage>
</organism>
<evidence type="ECO:0000313" key="1">
    <source>
        <dbReference type="EMBL" id="REF00129.1"/>
    </source>
</evidence>
<dbReference type="RefSeq" id="WP_116025322.1">
    <property type="nucleotide sequence ID" value="NZ_QTTT01000001.1"/>
</dbReference>
<evidence type="ECO:0000313" key="2">
    <source>
        <dbReference type="Proteomes" id="UP000256661"/>
    </source>
</evidence>
<dbReference type="OrthoDB" id="3540099at2"/>
<proteinExistence type="predicted"/>
<accession>A0A3D9SWB0</accession>
<sequence length="248" mass="27791">MTLPLQGGDGPSASFAVPSGHVADAVERVRTARVLNVLEPPSGLGALHEQGLWDFERRVGVTRMMTRSGPVDRLYAGPDVYRLLTPEEQDETGKIWRRETSDGERRDNWETERAETVASLRRLAEPVAVTVETADGERLHRVSLRIRTRPHTGDPLLDALHSYVRSRRIRRLGFEAWLTDDGELRQTREHSVHGARLRRGWSSSQYCWDFGLDVGELSPPAPDQILDEGDGGPPRGLVVLIDGEVSRY</sequence>
<dbReference type="AlphaFoldDB" id="A0A3D9SWB0"/>
<name>A0A3D9SWB0_9ACTN</name>
<reference evidence="1 2" key="1">
    <citation type="submission" date="2018-08" db="EMBL/GenBank/DDBJ databases">
        <title>Sequencing the genomes of 1000 actinobacteria strains.</title>
        <authorList>
            <person name="Klenk H.-P."/>
        </authorList>
    </citation>
    <scope>NUCLEOTIDE SEQUENCE [LARGE SCALE GENOMIC DNA]</scope>
    <source>
        <strain evidence="1 2">DSM 43927</strain>
    </source>
</reference>
<keyword evidence="2" id="KW-1185">Reference proteome</keyword>
<gene>
    <name evidence="1" type="ORF">DFJ69_5657</name>
</gene>
<comment type="caution">
    <text evidence="1">The sequence shown here is derived from an EMBL/GenBank/DDBJ whole genome shotgun (WGS) entry which is preliminary data.</text>
</comment>